<dbReference type="Proteomes" id="UP001234178">
    <property type="component" value="Unassembled WGS sequence"/>
</dbReference>
<gene>
    <name evidence="2" type="ORF">OUZ56_008738</name>
</gene>
<keyword evidence="3" id="KW-1185">Reference proteome</keyword>
<proteinExistence type="predicted"/>
<sequence length="99" mass="11533">MNECLPGQLAALLGMRRAIYKENNHLQRMATDRDKTSKDGVDDDMKPKLKHPASFLRSPRGRTETHQRTTRKRTSSDPNEIWLSHFVLLENNLCWIESQ</sequence>
<accession>A0ABR0ADX4</accession>
<dbReference type="EMBL" id="JAOYFB010000037">
    <property type="protein sequence ID" value="KAK4023321.1"/>
    <property type="molecule type" value="Genomic_DNA"/>
</dbReference>
<evidence type="ECO:0000313" key="3">
    <source>
        <dbReference type="Proteomes" id="UP001234178"/>
    </source>
</evidence>
<evidence type="ECO:0000256" key="1">
    <source>
        <dbReference type="SAM" id="MobiDB-lite"/>
    </source>
</evidence>
<evidence type="ECO:0000313" key="2">
    <source>
        <dbReference type="EMBL" id="KAK4023321.1"/>
    </source>
</evidence>
<reference evidence="2 3" key="1">
    <citation type="journal article" date="2023" name="Nucleic Acids Res.">
        <title>The hologenome of Daphnia magna reveals possible DNA methylation and microbiome-mediated evolution of the host genome.</title>
        <authorList>
            <person name="Chaturvedi A."/>
            <person name="Li X."/>
            <person name="Dhandapani V."/>
            <person name="Marshall H."/>
            <person name="Kissane S."/>
            <person name="Cuenca-Cambronero M."/>
            <person name="Asole G."/>
            <person name="Calvet F."/>
            <person name="Ruiz-Romero M."/>
            <person name="Marangio P."/>
            <person name="Guigo R."/>
            <person name="Rago D."/>
            <person name="Mirbahai L."/>
            <person name="Eastwood N."/>
            <person name="Colbourne J.K."/>
            <person name="Zhou J."/>
            <person name="Mallon E."/>
            <person name="Orsini L."/>
        </authorList>
    </citation>
    <scope>NUCLEOTIDE SEQUENCE [LARGE SCALE GENOMIC DNA]</scope>
    <source>
        <strain evidence="2">LRV0_1</strain>
    </source>
</reference>
<organism evidence="2 3">
    <name type="scientific">Daphnia magna</name>
    <dbReference type="NCBI Taxonomy" id="35525"/>
    <lineage>
        <taxon>Eukaryota</taxon>
        <taxon>Metazoa</taxon>
        <taxon>Ecdysozoa</taxon>
        <taxon>Arthropoda</taxon>
        <taxon>Crustacea</taxon>
        <taxon>Branchiopoda</taxon>
        <taxon>Diplostraca</taxon>
        <taxon>Cladocera</taxon>
        <taxon>Anomopoda</taxon>
        <taxon>Daphniidae</taxon>
        <taxon>Daphnia</taxon>
    </lineage>
</organism>
<protein>
    <submittedName>
        <fullName evidence="2">Uncharacterized protein</fullName>
    </submittedName>
</protein>
<name>A0ABR0ADX4_9CRUS</name>
<feature type="region of interest" description="Disordered" evidence="1">
    <location>
        <begin position="27"/>
        <end position="76"/>
    </location>
</feature>
<feature type="compositionally biased region" description="Basic and acidic residues" evidence="1">
    <location>
        <begin position="27"/>
        <end position="47"/>
    </location>
</feature>
<comment type="caution">
    <text evidence="2">The sequence shown here is derived from an EMBL/GenBank/DDBJ whole genome shotgun (WGS) entry which is preliminary data.</text>
</comment>